<evidence type="ECO:0000256" key="1">
    <source>
        <dbReference type="SAM" id="MobiDB-lite"/>
    </source>
</evidence>
<evidence type="ECO:0000313" key="2">
    <source>
        <dbReference type="EMBL" id="CAA0120874.1"/>
    </source>
</evidence>
<dbReference type="PANTHER" id="PTHR10151:SF120">
    <property type="entry name" value="BIS(5'-ADENOSYL)-TRIPHOSPHATASE"/>
    <property type="match status" value="1"/>
</dbReference>
<dbReference type="Gene3D" id="3.40.720.10">
    <property type="entry name" value="Alkaline Phosphatase, subunit A"/>
    <property type="match status" value="1"/>
</dbReference>
<evidence type="ECO:0000313" key="3">
    <source>
        <dbReference type="Proteomes" id="UP000430146"/>
    </source>
</evidence>
<dbReference type="Pfam" id="PF01663">
    <property type="entry name" value="Phosphodiest"/>
    <property type="match status" value="1"/>
</dbReference>
<keyword evidence="3" id="KW-1185">Reference proteome</keyword>
<gene>
    <name evidence="2" type="ORF">AELLOGFF_04296</name>
</gene>
<name>A0A5S9QNV3_MYCVN</name>
<feature type="compositionally biased region" description="Low complexity" evidence="1">
    <location>
        <begin position="136"/>
        <end position="155"/>
    </location>
</feature>
<dbReference type="GO" id="GO:0016787">
    <property type="term" value="F:hydrolase activity"/>
    <property type="evidence" value="ECO:0007669"/>
    <property type="project" value="UniProtKB-ARBA"/>
</dbReference>
<dbReference type="SUPFAM" id="SSF53649">
    <property type="entry name" value="Alkaline phosphatase-like"/>
    <property type="match status" value="1"/>
</dbReference>
<feature type="compositionally biased region" description="Basic and acidic residues" evidence="1">
    <location>
        <begin position="54"/>
        <end position="70"/>
    </location>
</feature>
<feature type="region of interest" description="Disordered" evidence="1">
    <location>
        <begin position="29"/>
        <end position="171"/>
    </location>
</feature>
<dbReference type="RefSeq" id="WP_159230905.1">
    <property type="nucleotide sequence ID" value="NZ_CACSIP010000018.1"/>
</dbReference>
<dbReference type="PANTHER" id="PTHR10151">
    <property type="entry name" value="ECTONUCLEOTIDE PYROPHOSPHATASE/PHOSPHODIESTERASE"/>
    <property type="match status" value="1"/>
</dbReference>
<reference evidence="2 3" key="1">
    <citation type="submission" date="2019-11" db="EMBL/GenBank/DDBJ databases">
        <authorList>
            <person name="Holert J."/>
        </authorList>
    </citation>
    <scope>NUCLEOTIDE SEQUENCE [LARGE SCALE GENOMIC DNA]</scope>
    <source>
        <strain evidence="2">BC8_1</strain>
    </source>
</reference>
<dbReference type="Proteomes" id="UP000430146">
    <property type="component" value="Unassembled WGS sequence"/>
</dbReference>
<organism evidence="2 3">
    <name type="scientific">Mycolicibacterium vanbaalenii</name>
    <name type="common">Mycobacterium vanbaalenii</name>
    <dbReference type="NCBI Taxonomy" id="110539"/>
    <lineage>
        <taxon>Bacteria</taxon>
        <taxon>Bacillati</taxon>
        <taxon>Actinomycetota</taxon>
        <taxon>Actinomycetes</taxon>
        <taxon>Mycobacteriales</taxon>
        <taxon>Mycobacteriaceae</taxon>
        <taxon>Mycolicibacterium</taxon>
    </lineage>
</organism>
<dbReference type="EMBL" id="CACSIP010000018">
    <property type="protein sequence ID" value="CAA0120874.1"/>
    <property type="molecule type" value="Genomic_DNA"/>
</dbReference>
<dbReference type="InterPro" id="IPR002591">
    <property type="entry name" value="Phosphodiest/P_Trfase"/>
</dbReference>
<dbReference type="InterPro" id="IPR017850">
    <property type="entry name" value="Alkaline_phosphatase_core_sf"/>
</dbReference>
<sequence length="692" mass="71630">MGYARHIGRVGALAITLGVGVALASPGVAYAEPSSSSATSEPSSTSASSSTDDSAGREKRSAARTDRSDSESSAQESTSDSDADGSSAASDEDRTDDEATTATDEDEADRDDAAAEDAGAEDALSDRQTSRRSVVAEDVSVVEVSGEPEQEPVVVDAGEPAASTQTASESHPVAVAPAVAAEPAPAPEPSPTVVQVASVVVSPTQHPQPEPVPDAPLHTTAAMTVLAAVRDELERNKLRRTSNVAMPQAVTLFADPSPNVLLIGVDGANLSRVLDDPTNSNFFGLIQDGTTAPASIAGHTTISNPSWSSILTGAWGEKTGVINNIFTPWTYDNWPTVFNQLETLNPGIQTTAIANWNVISAIAGAGSAPADTIVNVSQIPGDTNWLLTDDAVGDATEAAIAAADENTPNFVFSYFVGVDENGHLYGGASPQYAEALNNFDRNLGEILQAVNDWEALTGEQWTVIMVTDHGHQPQQGVGHGFQSPDETATFVIAENPDLFTAGAVNLKYEIVDVTPTVVTLFGGAPAPYSDGVPLPDLGDGDFVPVDGDALREVLQDAIGTYGYPDIGTQIALGVRTVFASVPYFVDEITIGLTSALQGIADQDIFLISPLAALAIVPVQFIGDLVYVATNVVAQIVARLTGVTGASIFPLWPPAPPSFPSTPEEATVLQALMVCGGSPGSTQPLWCGDAVSA</sequence>
<feature type="compositionally biased region" description="Low complexity" evidence="1">
    <location>
        <begin position="31"/>
        <end position="53"/>
    </location>
</feature>
<protein>
    <recommendedName>
        <fullName evidence="4">Type I phosphodiesterase/nucleotide pyrophosphatase</fullName>
    </recommendedName>
</protein>
<dbReference type="AlphaFoldDB" id="A0A5S9QNV3"/>
<proteinExistence type="predicted"/>
<feature type="compositionally biased region" description="Acidic residues" evidence="1">
    <location>
        <begin position="93"/>
        <end position="120"/>
    </location>
</feature>
<dbReference type="OrthoDB" id="1956004at2"/>
<feature type="compositionally biased region" description="Low complexity" evidence="1">
    <location>
        <begin position="71"/>
        <end position="89"/>
    </location>
</feature>
<accession>A0A5S9QNV3</accession>
<evidence type="ECO:0008006" key="4">
    <source>
        <dbReference type="Google" id="ProtNLM"/>
    </source>
</evidence>